<dbReference type="CDD" id="cd01647">
    <property type="entry name" value="RT_LTR"/>
    <property type="match status" value="1"/>
</dbReference>
<dbReference type="GO" id="GO:0003676">
    <property type="term" value="F:nucleic acid binding"/>
    <property type="evidence" value="ECO:0007669"/>
    <property type="project" value="InterPro"/>
</dbReference>
<keyword evidence="7" id="KW-0695">RNA-directed DNA polymerase</keyword>
<keyword evidence="8" id="KW-0479">Metal-binding</keyword>
<keyword evidence="2" id="KW-0808">Transferase</keyword>
<dbReference type="Gene3D" id="1.10.340.70">
    <property type="match status" value="1"/>
</dbReference>
<dbReference type="Gene3D" id="3.10.10.10">
    <property type="entry name" value="HIV Type 1 Reverse Transcriptase, subunit A, domain 1"/>
    <property type="match status" value="1"/>
</dbReference>
<evidence type="ECO:0000259" key="10">
    <source>
        <dbReference type="PROSITE" id="PS50158"/>
    </source>
</evidence>
<dbReference type="PROSITE" id="PS50878">
    <property type="entry name" value="RT_POL"/>
    <property type="match status" value="1"/>
</dbReference>
<dbReference type="FunFam" id="3.10.20.370:FF:000001">
    <property type="entry name" value="Retrovirus-related Pol polyprotein from transposon 17.6-like protein"/>
    <property type="match status" value="1"/>
</dbReference>
<dbReference type="InterPro" id="IPR000477">
    <property type="entry name" value="RT_dom"/>
</dbReference>
<organism evidence="13 14">
    <name type="scientific">Centaurea solstitialis</name>
    <name type="common">yellow star-thistle</name>
    <dbReference type="NCBI Taxonomy" id="347529"/>
    <lineage>
        <taxon>Eukaryota</taxon>
        <taxon>Viridiplantae</taxon>
        <taxon>Streptophyta</taxon>
        <taxon>Embryophyta</taxon>
        <taxon>Tracheophyta</taxon>
        <taxon>Spermatophyta</taxon>
        <taxon>Magnoliopsida</taxon>
        <taxon>eudicotyledons</taxon>
        <taxon>Gunneridae</taxon>
        <taxon>Pentapetalae</taxon>
        <taxon>asterids</taxon>
        <taxon>campanulids</taxon>
        <taxon>Asterales</taxon>
        <taxon>Asteraceae</taxon>
        <taxon>Carduoideae</taxon>
        <taxon>Cardueae</taxon>
        <taxon>Centaureinae</taxon>
        <taxon>Centaurea</taxon>
    </lineage>
</organism>
<dbReference type="CDD" id="cd09274">
    <property type="entry name" value="RNase_HI_RT_Ty3"/>
    <property type="match status" value="1"/>
</dbReference>
<dbReference type="EC" id="2.7.7.49" evidence="1"/>
<evidence type="ECO:0000256" key="9">
    <source>
        <dbReference type="SAM" id="MobiDB-lite"/>
    </source>
</evidence>
<evidence type="ECO:0000313" key="13">
    <source>
        <dbReference type="EMBL" id="KAJ9549249.1"/>
    </source>
</evidence>
<feature type="compositionally biased region" description="Low complexity" evidence="9">
    <location>
        <begin position="403"/>
        <end position="413"/>
    </location>
</feature>
<keyword evidence="8" id="KW-0862">Zinc</keyword>
<feature type="compositionally biased region" description="Acidic residues" evidence="9">
    <location>
        <begin position="174"/>
        <end position="183"/>
    </location>
</feature>
<keyword evidence="14" id="KW-1185">Reference proteome</keyword>
<feature type="compositionally biased region" description="Polar residues" evidence="9">
    <location>
        <begin position="365"/>
        <end position="380"/>
    </location>
</feature>
<feature type="region of interest" description="Disordered" evidence="9">
    <location>
        <begin position="164"/>
        <end position="191"/>
    </location>
</feature>
<reference evidence="13" key="1">
    <citation type="submission" date="2023-03" db="EMBL/GenBank/DDBJ databases">
        <title>Chromosome-scale reference genome and RAD-based genetic map of yellow starthistle (Centaurea solstitialis) reveal putative structural variation and QTLs associated with invader traits.</title>
        <authorList>
            <person name="Reatini B."/>
            <person name="Cang F.A."/>
            <person name="Jiang Q."/>
            <person name="Mckibben M.T.W."/>
            <person name="Barker M.S."/>
            <person name="Rieseberg L.H."/>
            <person name="Dlugosch K.M."/>
        </authorList>
    </citation>
    <scope>NUCLEOTIDE SEQUENCE</scope>
    <source>
        <strain evidence="13">CAN-66</strain>
        <tissue evidence="13">Leaf</tissue>
    </source>
</reference>
<evidence type="ECO:0000256" key="8">
    <source>
        <dbReference type="PROSITE-ProRule" id="PRU00047"/>
    </source>
</evidence>
<sequence length="1581" mass="180196">MELRFHLCVKAAREAQLPARPEPAALVLSAAACRAYKGSSLGNHTSPTSSSPLIHSPPLLLEKRKAPNPRVLVGSHSGLDACRSFRKPTLRQLVSEQDSPVFSLTMADQQPATKADFAELSAALTASLAELTAAVNRLQPNNINDRRRREDRFEERFVEPRPGIRNRVHFSSSESEEEEEEEPDNRRRNERDYRMKADIPSFYGTTGVEEFLDWQIEVDRFFEIMEVPEHKQVKMVAFHLKGTAAVWWDKLVAQRRRQQRGPVRSWRRMKQLMIERFLPEDYEQILYKMYLACNQGSRSVADYTAEFIRLTDRNEIGESENQKVARYISGLKTSIQDKIGLQTVWTVSEASSLALKAELLEKSARTSNSYRRPNENSNATTDKDKGGVNPRDTNPPHKTNTASPSGGKPSSSKTPNPYAKPMGLKCYRCNQPGHRSNECTNRRTVALVEGEESEEEDKYEGAEFAEEDFQETINIVLQRILFSSKEEGQRKNLFRSHCSVYKKVCNLIIDNGSCENLVSRKLVDHLNLPTQPHETPYSLGWVKKGPQVKVTETCRVPISIGKHYQEEVLCDVLDMDACHILLGRPWQFDNDVTYKGRDNVMLFRWGNKKIAMAPVSSFEKTAVTKSDNLLIMSSSEQEMEEDAKKADIFCPVVIKGLMSAEKVEAEIPKEVNEMLEDFKELVAEDLPPELPPMRDIQHQIDLVPGASLPNLPHYRMSPKENEILREQVEDLLKKGFIRESLSPCAVPVLLVPKKNNQWRMCIDSRAINKITVKYRFPIPRLEDMLDELAGSTVFSKIDLRSGYHQIRIRPGDEWKTAFKTPFGLFEWLVMSFGTSNAPSTFMRTMNQVLRPFIGAFVVVYFDDILIYSREKTEHLDHLRQVLTALQENKLYINLKKCTFCTDKLLFLGFIVGEKGIEVDEEKVKAIREWPTPKTVTDIRSFHGLATFYRRFVRNFSTVTAPITECLKKGKFRWGPEQDASFALIKEKLSTAPVLALPDFEKVFEVECDASGIGIGAVLSQEKRPVAYFSEKLSEARQKWSTYDQEFYAVVRALRQWEHYLVQKEFVLFTDHQALKFINSQKTVNKMHARWVSFMQKFPFVIKHKSGTLNKVADALSRRASLLITLSHEVVGFEMMKELYKEDGDFKETWEKCIGGTPNGDFYVRDGYLFKGNQLCIPDSSLREKLIRDMHGGGLSGHLGRDKTIASLEERYYWPHLKKDAGSIVRKCYICQTSKGRSQNTGLYTPLPVPEDIWQDLSMDFVLGLPRTQRGVDSIFVVVDRFSKMSHFIACKKTADASNIARLFFKEVVRLHGVPKTITSDRDTKFLSHFWITLWRMFGTTLKKSSTAHPQTDGQTEVTNRTLGNMLRSVCGEKPKQWDVALAQIEFAYNSAVHTATGCSPFSLVYTSSPRHVVDLVKLPRDSGVSIAAGNMAKDFQATKEVVKTRLEAIGLKNKAAADKHRRKKIFNEGDEVMVFLRKERFPVGTYGKLQPRKYGPFTITKKINDNAYVVALPDSLHISNTFNVAGIYEYHKDESVSLEENSGSSSSEVEETDIEKVAMEMENQVKGHKQKSRKLVRACHS</sequence>
<comment type="caution">
    <text evidence="13">The sequence shown here is derived from an EMBL/GenBank/DDBJ whole genome shotgun (WGS) entry which is preliminary data.</text>
</comment>
<keyword evidence="4" id="KW-0540">Nuclease</keyword>
<dbReference type="PROSITE" id="PS51257">
    <property type="entry name" value="PROKAR_LIPOPROTEIN"/>
    <property type="match status" value="1"/>
</dbReference>
<feature type="region of interest" description="Disordered" evidence="9">
    <location>
        <begin position="364"/>
        <end position="417"/>
    </location>
</feature>
<dbReference type="CDD" id="cd00303">
    <property type="entry name" value="retropepsin_like"/>
    <property type="match status" value="1"/>
</dbReference>
<dbReference type="InterPro" id="IPR001878">
    <property type="entry name" value="Znf_CCHC"/>
</dbReference>
<dbReference type="SUPFAM" id="SSF56672">
    <property type="entry name" value="DNA/RNA polymerases"/>
    <property type="match status" value="1"/>
</dbReference>
<feature type="domain" description="Reverse transcriptase" evidence="11">
    <location>
        <begin position="732"/>
        <end position="911"/>
    </location>
</feature>
<dbReference type="GO" id="GO:0016787">
    <property type="term" value="F:hydrolase activity"/>
    <property type="evidence" value="ECO:0007669"/>
    <property type="project" value="UniProtKB-KW"/>
</dbReference>
<evidence type="ECO:0000256" key="4">
    <source>
        <dbReference type="ARBA" id="ARBA00022722"/>
    </source>
</evidence>
<evidence type="ECO:0000256" key="3">
    <source>
        <dbReference type="ARBA" id="ARBA00022695"/>
    </source>
</evidence>
<dbReference type="FunFam" id="3.30.420.10:FF:000032">
    <property type="entry name" value="Retrovirus-related Pol polyprotein from transposon 297-like Protein"/>
    <property type="match status" value="1"/>
</dbReference>
<gene>
    <name evidence="13" type="ORF">OSB04_021792</name>
</gene>
<dbReference type="InterPro" id="IPR056924">
    <property type="entry name" value="SH3_Tf2-1"/>
</dbReference>
<dbReference type="Pfam" id="PF17921">
    <property type="entry name" value="Integrase_H2C2"/>
    <property type="match status" value="1"/>
</dbReference>
<dbReference type="InterPro" id="IPR041373">
    <property type="entry name" value="RT_RNaseH"/>
</dbReference>
<dbReference type="PROSITE" id="PS50158">
    <property type="entry name" value="ZF_CCHC"/>
    <property type="match status" value="1"/>
</dbReference>
<dbReference type="InterPro" id="IPR043502">
    <property type="entry name" value="DNA/RNA_pol_sf"/>
</dbReference>
<keyword evidence="3" id="KW-0548">Nucleotidyltransferase</keyword>
<dbReference type="GO" id="GO:0003964">
    <property type="term" value="F:RNA-directed DNA polymerase activity"/>
    <property type="evidence" value="ECO:0007669"/>
    <property type="project" value="UniProtKB-KW"/>
</dbReference>
<keyword evidence="8" id="KW-0863">Zinc-finger</keyword>
<dbReference type="InterPro" id="IPR041588">
    <property type="entry name" value="Integrase_H2C2"/>
</dbReference>
<keyword evidence="5" id="KW-0255">Endonuclease</keyword>
<dbReference type="EMBL" id="JARYMX010000005">
    <property type="protein sequence ID" value="KAJ9549249.1"/>
    <property type="molecule type" value="Genomic_DNA"/>
</dbReference>
<dbReference type="GO" id="GO:0015074">
    <property type="term" value="P:DNA integration"/>
    <property type="evidence" value="ECO:0007669"/>
    <property type="project" value="InterPro"/>
</dbReference>
<dbReference type="GO" id="GO:0008270">
    <property type="term" value="F:zinc ion binding"/>
    <property type="evidence" value="ECO:0007669"/>
    <property type="project" value="UniProtKB-KW"/>
</dbReference>
<evidence type="ECO:0000256" key="6">
    <source>
        <dbReference type="ARBA" id="ARBA00022801"/>
    </source>
</evidence>
<dbReference type="Pfam" id="PF00098">
    <property type="entry name" value="zf-CCHC"/>
    <property type="match status" value="1"/>
</dbReference>
<dbReference type="Gene3D" id="3.30.70.270">
    <property type="match status" value="2"/>
</dbReference>
<dbReference type="Gene3D" id="2.40.70.10">
    <property type="entry name" value="Acid Proteases"/>
    <property type="match status" value="1"/>
</dbReference>
<dbReference type="Gene3D" id="3.30.420.10">
    <property type="entry name" value="Ribonuclease H-like superfamily/Ribonuclease H"/>
    <property type="match status" value="1"/>
</dbReference>
<dbReference type="GO" id="GO:0004519">
    <property type="term" value="F:endonuclease activity"/>
    <property type="evidence" value="ECO:0007669"/>
    <property type="project" value="UniProtKB-KW"/>
</dbReference>
<dbReference type="Pfam" id="PF17917">
    <property type="entry name" value="RT_RNaseH"/>
    <property type="match status" value="1"/>
</dbReference>
<feature type="region of interest" description="Disordered" evidence="9">
    <location>
        <begin position="1562"/>
        <end position="1581"/>
    </location>
</feature>
<feature type="compositionally biased region" description="Basic residues" evidence="9">
    <location>
        <begin position="1566"/>
        <end position="1581"/>
    </location>
</feature>
<dbReference type="SMART" id="SM00343">
    <property type="entry name" value="ZnF_C2HC"/>
    <property type="match status" value="1"/>
</dbReference>
<dbReference type="InterPro" id="IPR021109">
    <property type="entry name" value="Peptidase_aspartic_dom_sf"/>
</dbReference>
<dbReference type="Pfam" id="PF00078">
    <property type="entry name" value="RVT_1"/>
    <property type="match status" value="1"/>
</dbReference>
<name>A0AA38SWH3_9ASTR</name>
<dbReference type="FunFam" id="3.30.70.270:FF:000026">
    <property type="entry name" value="Transposon Ty3-G Gag-Pol polyprotein"/>
    <property type="match status" value="1"/>
</dbReference>
<dbReference type="InterPro" id="IPR036397">
    <property type="entry name" value="RNaseH_sf"/>
</dbReference>
<evidence type="ECO:0000313" key="14">
    <source>
        <dbReference type="Proteomes" id="UP001172457"/>
    </source>
</evidence>
<feature type="domain" description="CCHC-type" evidence="10">
    <location>
        <begin position="425"/>
        <end position="441"/>
    </location>
</feature>
<dbReference type="InterPro" id="IPR001584">
    <property type="entry name" value="Integrase_cat-core"/>
</dbReference>
<evidence type="ECO:0000256" key="7">
    <source>
        <dbReference type="ARBA" id="ARBA00022918"/>
    </source>
</evidence>
<keyword evidence="6" id="KW-0378">Hydrolase</keyword>
<dbReference type="PROSITE" id="PS50994">
    <property type="entry name" value="INTEGRASE"/>
    <property type="match status" value="1"/>
</dbReference>
<dbReference type="InterPro" id="IPR043128">
    <property type="entry name" value="Rev_trsase/Diguanyl_cyclase"/>
</dbReference>
<evidence type="ECO:0000256" key="1">
    <source>
        <dbReference type="ARBA" id="ARBA00012493"/>
    </source>
</evidence>
<dbReference type="FunFam" id="1.10.340.70:FF:000001">
    <property type="entry name" value="Retrovirus-related Pol polyprotein from transposon gypsy-like Protein"/>
    <property type="match status" value="1"/>
</dbReference>
<dbReference type="InterPro" id="IPR005162">
    <property type="entry name" value="Retrotrans_gag_dom"/>
</dbReference>
<proteinExistence type="predicted"/>
<dbReference type="Pfam" id="PF03732">
    <property type="entry name" value="Retrotrans_gag"/>
    <property type="match status" value="1"/>
</dbReference>
<evidence type="ECO:0000256" key="5">
    <source>
        <dbReference type="ARBA" id="ARBA00022759"/>
    </source>
</evidence>
<dbReference type="SUPFAM" id="SSF53098">
    <property type="entry name" value="Ribonuclease H-like"/>
    <property type="match status" value="1"/>
</dbReference>
<evidence type="ECO:0000256" key="2">
    <source>
        <dbReference type="ARBA" id="ARBA00022679"/>
    </source>
</evidence>
<evidence type="ECO:0000259" key="11">
    <source>
        <dbReference type="PROSITE" id="PS50878"/>
    </source>
</evidence>
<dbReference type="Proteomes" id="UP001172457">
    <property type="component" value="Chromosome 5"/>
</dbReference>
<dbReference type="Pfam" id="PF24626">
    <property type="entry name" value="SH3_Tf2-1"/>
    <property type="match status" value="1"/>
</dbReference>
<dbReference type="PANTHER" id="PTHR35046">
    <property type="entry name" value="ZINC KNUCKLE (CCHC-TYPE) FAMILY PROTEIN"/>
    <property type="match status" value="1"/>
</dbReference>
<evidence type="ECO:0000259" key="12">
    <source>
        <dbReference type="PROSITE" id="PS50994"/>
    </source>
</evidence>
<accession>A0AA38SWH3</accession>
<protein>
    <recommendedName>
        <fullName evidence="1">RNA-directed DNA polymerase</fullName>
        <ecNumber evidence="1">2.7.7.49</ecNumber>
    </recommendedName>
</protein>
<feature type="domain" description="Integrase catalytic" evidence="12">
    <location>
        <begin position="1243"/>
        <end position="1408"/>
    </location>
</feature>
<dbReference type="InterPro" id="IPR012337">
    <property type="entry name" value="RNaseH-like_sf"/>
</dbReference>
<dbReference type="PANTHER" id="PTHR35046:SF18">
    <property type="entry name" value="RNA-DIRECTED DNA POLYMERASE"/>
    <property type="match status" value="1"/>
</dbReference>